<organism evidence="2 3">
    <name type="scientific">Streptomyces globisporus</name>
    <dbReference type="NCBI Taxonomy" id="1908"/>
    <lineage>
        <taxon>Bacteria</taxon>
        <taxon>Bacillati</taxon>
        <taxon>Actinomycetota</taxon>
        <taxon>Actinomycetes</taxon>
        <taxon>Kitasatosporales</taxon>
        <taxon>Streptomycetaceae</taxon>
        <taxon>Streptomyces</taxon>
    </lineage>
</organism>
<proteinExistence type="predicted"/>
<feature type="region of interest" description="Disordered" evidence="1">
    <location>
        <begin position="1"/>
        <end position="56"/>
    </location>
</feature>
<evidence type="ECO:0000313" key="3">
    <source>
        <dbReference type="Proteomes" id="UP001154015"/>
    </source>
</evidence>
<comment type="caution">
    <text evidence="2">The sequence shown here is derived from an EMBL/GenBank/DDBJ whole genome shotgun (WGS) entry which is preliminary data.</text>
</comment>
<gene>
    <name evidence="2" type="ORF">SGL43_04535</name>
</gene>
<dbReference type="EMBL" id="CAKXYP010000013">
    <property type="protein sequence ID" value="CAH9417489.1"/>
    <property type="molecule type" value="Genomic_DNA"/>
</dbReference>
<name>A0ABM9H1L1_STRGL</name>
<evidence type="ECO:0000313" key="2">
    <source>
        <dbReference type="EMBL" id="CAH9417489.1"/>
    </source>
</evidence>
<accession>A0ABM9H1L1</accession>
<protein>
    <submittedName>
        <fullName evidence="2">Uncharacterized protein</fullName>
    </submittedName>
</protein>
<sequence>MGEPSDRPANGPRSPGHQRGGHTIIIADSSPVSVERRGFASEQGHPSGLFTERPRN</sequence>
<dbReference type="Proteomes" id="UP001154015">
    <property type="component" value="Unassembled WGS sequence"/>
</dbReference>
<keyword evidence="3" id="KW-1185">Reference proteome</keyword>
<reference evidence="2" key="1">
    <citation type="submission" date="2022-03" db="EMBL/GenBank/DDBJ databases">
        <authorList>
            <person name="Leyn A S."/>
        </authorList>
    </citation>
    <scope>NUCLEOTIDE SEQUENCE</scope>
    <source>
        <strain evidence="2">Streptomyces globisporus 4-3</strain>
    </source>
</reference>
<evidence type="ECO:0000256" key="1">
    <source>
        <dbReference type="SAM" id="MobiDB-lite"/>
    </source>
</evidence>